<keyword evidence="3" id="KW-0964">Secreted</keyword>
<dbReference type="PROSITE" id="PS50027">
    <property type="entry name" value="EGF_LAM_2"/>
    <property type="match status" value="6"/>
</dbReference>
<dbReference type="InterPro" id="IPR056863">
    <property type="entry name" value="LMN_ATRN_NET-like_EGF"/>
</dbReference>
<evidence type="ECO:0000256" key="4">
    <source>
        <dbReference type="ARBA" id="ARBA00022530"/>
    </source>
</evidence>
<evidence type="ECO:0000259" key="20">
    <source>
        <dbReference type="PROSITE" id="PS51117"/>
    </source>
</evidence>
<dbReference type="InterPro" id="IPR002049">
    <property type="entry name" value="LE_dom"/>
</dbReference>
<keyword evidence="7" id="KW-0084">Basement membrane</keyword>
<dbReference type="FunFam" id="2.10.25.10:FF:001192">
    <property type="entry name" value="Laminin subunit gamma-1"/>
    <property type="match status" value="1"/>
</dbReference>
<feature type="disulfide bond" evidence="15">
    <location>
        <begin position="419"/>
        <end position="428"/>
    </location>
</feature>
<comment type="subunit">
    <text evidence="13">Laminin is a complex glycoprotein, consisting of three different polypeptide chains (alpha, beta, gamma), which are bound to each other by disulfide bonds into a cross-shaped molecule comprising one long and three short arms with globules at each end.</text>
</comment>
<feature type="disulfide bond" evidence="15">
    <location>
        <begin position="743"/>
        <end position="752"/>
    </location>
</feature>
<dbReference type="GO" id="GO:0048854">
    <property type="term" value="P:brain morphogenesis"/>
    <property type="evidence" value="ECO:0007669"/>
    <property type="project" value="Ensembl"/>
</dbReference>
<dbReference type="GO" id="GO:0061053">
    <property type="term" value="P:somite development"/>
    <property type="evidence" value="ECO:0007669"/>
    <property type="project" value="Ensembl"/>
</dbReference>
<feature type="disulfide bond" evidence="15">
    <location>
        <begin position="956"/>
        <end position="965"/>
    </location>
</feature>
<dbReference type="PROSITE" id="PS01248">
    <property type="entry name" value="EGF_LAM_1"/>
    <property type="match status" value="4"/>
</dbReference>
<dbReference type="PROSITE" id="PS51115">
    <property type="entry name" value="LAMININ_IVA"/>
    <property type="match status" value="1"/>
</dbReference>
<dbReference type="CDD" id="cd00055">
    <property type="entry name" value="EGF_Lam"/>
    <property type="match status" value="9"/>
</dbReference>
<dbReference type="SMART" id="SM00281">
    <property type="entry name" value="LamB"/>
    <property type="match status" value="1"/>
</dbReference>
<dbReference type="Pfam" id="PF00052">
    <property type="entry name" value="Laminin_B"/>
    <property type="match status" value="1"/>
</dbReference>
<dbReference type="GO" id="GO:0048570">
    <property type="term" value="P:notochord morphogenesis"/>
    <property type="evidence" value="ECO:0007669"/>
    <property type="project" value="Ensembl"/>
</dbReference>
<feature type="disulfide bond" evidence="15">
    <location>
        <begin position="907"/>
        <end position="916"/>
    </location>
</feature>
<feature type="disulfide bond" evidence="15">
    <location>
        <begin position="1003"/>
        <end position="1012"/>
    </location>
</feature>
<dbReference type="GeneTree" id="ENSGT00940000166185"/>
<dbReference type="GO" id="GO:0031290">
    <property type="term" value="P:retinal ganglion cell axon guidance"/>
    <property type="evidence" value="ECO:0007669"/>
    <property type="project" value="Ensembl"/>
</dbReference>
<feature type="domain" description="Laminin N-terminal" evidence="20">
    <location>
        <begin position="47"/>
        <end position="286"/>
    </location>
</feature>
<proteinExistence type="predicted"/>
<dbReference type="InterPro" id="IPR008211">
    <property type="entry name" value="Laminin_N"/>
</dbReference>
<feature type="coiled-coil region" evidence="16">
    <location>
        <begin position="1457"/>
        <end position="1505"/>
    </location>
</feature>
<feature type="coiled-coil region" evidence="16">
    <location>
        <begin position="1222"/>
        <end position="1351"/>
    </location>
</feature>
<evidence type="ECO:0000259" key="19">
    <source>
        <dbReference type="PROSITE" id="PS51115"/>
    </source>
</evidence>
<dbReference type="PANTHER" id="PTHR10574">
    <property type="entry name" value="NETRIN/LAMININ-RELATED"/>
    <property type="match status" value="1"/>
</dbReference>
<evidence type="ECO:0000256" key="14">
    <source>
        <dbReference type="ARBA" id="ARBA00073466"/>
    </source>
</evidence>
<dbReference type="FunFam" id="2.10.25.10:FF:000174">
    <property type="entry name" value="Laminin subunit gamma-1"/>
    <property type="match status" value="1"/>
</dbReference>
<feature type="domain" description="Laminin EGF-like" evidence="18">
    <location>
        <begin position="399"/>
        <end position="445"/>
    </location>
</feature>
<comment type="function">
    <text evidence="1">Binding to cells via a high affinity receptor, laminin is thought to mediate the attachment, migration and organization of cells into tissues during embryonic development by interacting with other extracellular matrix components.</text>
</comment>
<feature type="domain" description="Laminin EGF-like" evidence="18">
    <location>
        <begin position="935"/>
        <end position="982"/>
    </location>
</feature>
<organism evidence="21 22">
    <name type="scientific">Cyclopterus lumpus</name>
    <name type="common">Lumpsucker</name>
    <dbReference type="NCBI Taxonomy" id="8103"/>
    <lineage>
        <taxon>Eukaryota</taxon>
        <taxon>Metazoa</taxon>
        <taxon>Chordata</taxon>
        <taxon>Craniata</taxon>
        <taxon>Vertebrata</taxon>
        <taxon>Euteleostomi</taxon>
        <taxon>Actinopterygii</taxon>
        <taxon>Neopterygii</taxon>
        <taxon>Teleostei</taxon>
        <taxon>Neoteleostei</taxon>
        <taxon>Acanthomorphata</taxon>
        <taxon>Eupercaria</taxon>
        <taxon>Perciformes</taxon>
        <taxon>Cottioidei</taxon>
        <taxon>Cottales</taxon>
        <taxon>Cyclopteridae</taxon>
        <taxon>Cyclopterus</taxon>
    </lineage>
</organism>
<keyword evidence="8" id="KW-0130">Cell adhesion</keyword>
<evidence type="ECO:0000256" key="11">
    <source>
        <dbReference type="ARBA" id="ARBA00023180"/>
    </source>
</evidence>
<dbReference type="PANTHER" id="PTHR10574:SF270">
    <property type="entry name" value="LAMININ SUBUNIT GAMMA-1"/>
    <property type="match status" value="1"/>
</dbReference>
<evidence type="ECO:0000256" key="3">
    <source>
        <dbReference type="ARBA" id="ARBA00022525"/>
    </source>
</evidence>
<keyword evidence="9 16" id="KW-0175">Coiled coil</keyword>
<comment type="subcellular location">
    <subcellularLocation>
        <location evidence="2">Secreted</location>
        <location evidence="2">Extracellular space</location>
        <location evidence="2">Extracellular matrix</location>
        <location evidence="2">Basement membrane</location>
    </subcellularLocation>
</comment>
<feature type="disulfide bond" evidence="15">
    <location>
        <begin position="466"/>
        <end position="475"/>
    </location>
</feature>
<feature type="domain" description="Laminin IV type A" evidence="19">
    <location>
        <begin position="522"/>
        <end position="690"/>
    </location>
</feature>
<evidence type="ECO:0000256" key="6">
    <source>
        <dbReference type="ARBA" id="ARBA00022737"/>
    </source>
</evidence>
<dbReference type="FunFam" id="2.10.25.10:FF:000166">
    <property type="entry name" value="laminin subunit gamma-1"/>
    <property type="match status" value="1"/>
</dbReference>
<feature type="coiled-coil region" evidence="16">
    <location>
        <begin position="1068"/>
        <end position="1095"/>
    </location>
</feature>
<feature type="signal peptide" evidence="17">
    <location>
        <begin position="1"/>
        <end position="36"/>
    </location>
</feature>
<keyword evidence="22" id="KW-1185">Reference proteome</keyword>
<feature type="disulfide bond" evidence="15">
    <location>
        <begin position="399"/>
        <end position="411"/>
    </location>
</feature>
<gene>
    <name evidence="21" type="primary">lamc1</name>
</gene>
<comment type="caution">
    <text evidence="15">Lacks conserved residue(s) required for the propagation of feature annotation.</text>
</comment>
<dbReference type="FunFam" id="2.10.25.10:FF:000105">
    <property type="entry name" value="laminin subunit gamma-1"/>
    <property type="match status" value="1"/>
</dbReference>
<dbReference type="SUPFAM" id="SSF57196">
    <property type="entry name" value="EGF/Laminin"/>
    <property type="match status" value="9"/>
</dbReference>
<feature type="coiled-coil region" evidence="16">
    <location>
        <begin position="1561"/>
        <end position="1588"/>
    </location>
</feature>
<dbReference type="GO" id="GO:0005604">
    <property type="term" value="C:basement membrane"/>
    <property type="evidence" value="ECO:0007669"/>
    <property type="project" value="UniProtKB-SubCell"/>
</dbReference>
<dbReference type="Pfam" id="PF24973">
    <property type="entry name" value="EGF_LMN_ATRN"/>
    <property type="match status" value="2"/>
</dbReference>
<dbReference type="SMART" id="SM00181">
    <property type="entry name" value="EGF"/>
    <property type="match status" value="7"/>
</dbReference>
<keyword evidence="10 15" id="KW-1015">Disulfide bond</keyword>
<dbReference type="GO" id="GO:0001654">
    <property type="term" value="P:eye development"/>
    <property type="evidence" value="ECO:0007669"/>
    <property type="project" value="Ensembl"/>
</dbReference>
<dbReference type="Pfam" id="PF00053">
    <property type="entry name" value="EGF_laminin"/>
    <property type="match status" value="9"/>
</dbReference>
<evidence type="ECO:0000256" key="5">
    <source>
        <dbReference type="ARBA" id="ARBA00022729"/>
    </source>
</evidence>
<dbReference type="PRINTS" id="PR00011">
    <property type="entry name" value="EGFLAMININ"/>
</dbReference>
<dbReference type="GO" id="GO:0007155">
    <property type="term" value="P:cell adhesion"/>
    <property type="evidence" value="ECO:0007669"/>
    <property type="project" value="UniProtKB-KW"/>
</dbReference>
<keyword evidence="5 17" id="KW-0732">Signal</keyword>
<dbReference type="Gene3D" id="2.60.120.260">
    <property type="entry name" value="Galactose-binding domain-like"/>
    <property type="match status" value="1"/>
</dbReference>
<feature type="domain" description="Laminin EGF-like" evidence="18">
    <location>
        <begin position="884"/>
        <end position="934"/>
    </location>
</feature>
<feature type="disulfide bond" evidence="15">
    <location>
        <begin position="983"/>
        <end position="995"/>
    </location>
</feature>
<dbReference type="InterPro" id="IPR050440">
    <property type="entry name" value="Laminin/Netrin_ECM"/>
</dbReference>
<dbReference type="InterPro" id="IPR000742">
    <property type="entry name" value="EGF"/>
</dbReference>
<evidence type="ECO:0000256" key="13">
    <source>
        <dbReference type="ARBA" id="ARBA00065619"/>
    </source>
</evidence>
<name>A0A8C3G0I8_CYCLU</name>
<keyword evidence="12 15" id="KW-0424">Laminin EGF-like domain</keyword>
<evidence type="ECO:0000313" key="21">
    <source>
        <dbReference type="Ensembl" id="ENSCLMP00005025654.1"/>
    </source>
</evidence>
<evidence type="ECO:0000256" key="17">
    <source>
        <dbReference type="SAM" id="SignalP"/>
    </source>
</evidence>
<dbReference type="FunFam" id="2.10.25.10:FF:000193">
    <property type="entry name" value="Laminin subunit gamma 1"/>
    <property type="match status" value="1"/>
</dbReference>
<evidence type="ECO:0000256" key="15">
    <source>
        <dbReference type="PROSITE-ProRule" id="PRU00460"/>
    </source>
</evidence>
<dbReference type="SMART" id="SM00180">
    <property type="entry name" value="EGF_Lam"/>
    <property type="match status" value="10"/>
</dbReference>
<feature type="domain" description="Laminin EGF-like" evidence="18">
    <location>
        <begin position="983"/>
        <end position="1030"/>
    </location>
</feature>
<dbReference type="FunFam" id="2.60.120.260:FF:000018">
    <property type="entry name" value="Laminin subunit gamma 1"/>
    <property type="match status" value="1"/>
</dbReference>
<feature type="disulfide bond" evidence="15">
    <location>
        <begin position="935"/>
        <end position="947"/>
    </location>
</feature>
<evidence type="ECO:0000256" key="8">
    <source>
        <dbReference type="ARBA" id="ARBA00022889"/>
    </source>
</evidence>
<reference evidence="21" key="1">
    <citation type="submission" date="2025-08" db="UniProtKB">
        <authorList>
            <consortium name="Ensembl"/>
        </authorList>
    </citation>
    <scope>IDENTIFICATION</scope>
</reference>
<evidence type="ECO:0000256" key="2">
    <source>
        <dbReference type="ARBA" id="ARBA00004302"/>
    </source>
</evidence>
<evidence type="ECO:0000256" key="9">
    <source>
        <dbReference type="ARBA" id="ARBA00023054"/>
    </source>
</evidence>
<keyword evidence="4" id="KW-0272">Extracellular matrix</keyword>
<dbReference type="GO" id="GO:0007519">
    <property type="term" value="P:skeletal muscle tissue development"/>
    <property type="evidence" value="ECO:0007669"/>
    <property type="project" value="Ensembl"/>
</dbReference>
<evidence type="ECO:0000256" key="1">
    <source>
        <dbReference type="ARBA" id="ARBA00002418"/>
    </source>
</evidence>
<dbReference type="Gene3D" id="2.10.25.10">
    <property type="entry name" value="Laminin"/>
    <property type="match status" value="9"/>
</dbReference>
<accession>A0A8C3G0I8</accession>
<feature type="domain" description="Laminin EGF-like" evidence="18">
    <location>
        <begin position="725"/>
        <end position="772"/>
    </location>
</feature>
<sequence length="1605" mass="175529">SCGSGRSAPCATTGRAMRVLIRALVAWSWVALCARAAMDECSDEQERAQRCMPEFVNAAFNVTVVATNTCGAPPEEYCVQTGATGVTKSCHICDARDPRNHHSAVYLTDYNNQQDTTWWQSQTMLAGVQYPNAINLTLHLGKSFDITYVRLKFHTSRPESFAIYKRTSEAGPWVPYQYYSGSCEKTYRKPGRGFIRTGEDEQQALCTDDFSDISPLTGGNVAFSTLEGRPSAYNFDNSPVLQDWVTATDIRVTLNRLNTFGDEVFNDPKVLKSYYYAISDFAVGGRCKCNGHASECVKNSRGRLVCNCKHNTDGDDCNVCKPFYNDRPWRRSSADSSNDCLPCDCNGKSSECFFDAELYRASGHGGHCTNCADSTDGPNCERCLDHYHREAGGSRCLPCSCNTVGSESPQCDNRGVCACKPGVTGEKCDRCQSGFHSLTEAGCRPCSCSPSGSTQECDVNTGQCRCKDNVEGFSCDRCKLGFFNLDPSNPQGCTACFCFQHSSVCDSAEGFSVHAVRSSFSRDDEQWTGQQRDGSSVSVQWSPSGQEVSLISDDYFPMYFVAPEKFLGNQMLSYGQNLSLSFRVARRDTRLSAEDLVLEGAGLRVAVPLIAQGNAYPNENMQTYVFRLHDSTDYPWRPTISHPDFQKLLHNLTAIKIRGTYSEKSAGYLDDVSLVTARRAPGVPAHWVERCTCPQGYQGQHCEQCTLGYRRARPELGAFSPCEPCNCNGHSEACNPATGACDCRDNTAGLSCERCKDGFYGDATRGSSDCEPCPCPAGATCAVVPSTREVVCTNCPTGTTGKRCELCDDGFFGDPLGQSGPVRSCRACKCSDNIDPNAVGNCDRETGECLKCIYNTDGFFCDRCKDGFYGNAMAGSAADKCNACSCSAFGTVGRQTGCSQVTGQCECLPNVAERDCGACQPGFFNLQSASGCERCNCNPIGSTNGQCDITSGQCECQPGVTGTHCERCEVNFFGFSSSGCKPCDCDLEGSRAAQCEDDGRCACARGFVGARCDTCEENFFYNRSAPGCQLCPSCYSLVRDKVNQQRQKLQDLQTLIDQLGSGHDTVSDQAFEDRLKEAEKAIMELLEEARASKDVDRGLLDRLSGINNTLTTQWNRLQGIRNTVDATGTQADRARHRVRDAEDLMDRARQELDKAKDAVGKVVSAVAPGTGDPNNMTLLAEEARTLADKHKMDADQIEKIAKDANDTSTKAHNLLLKTLEGESKTSQEIDELNKKYELAKNLEKQANKVQAEAEDAGNKAVKIFANLTSVPPVDTKALEDEASKIKKEASDLDKLIDKTEKEYNDLRDDLRGKEQEVRKLLEKGRSEQQTADQLLARADAAKALAEEAAKKGQSTFKEAESILEDLRDFDKRVNDNKTAAEDALKKIPAINATIMAANQKTKQAEAALGNAAADAREAKSKAEEAEKIAGNVQKGSAKTKEDAEKAFQDTNTLDNDVGDMMDQLDAAEQELLRKKAEADRDMMMAGMASENAKEAEDNARKAKSAVKTVLTTITVLLDQLGHIDKVDLSKLNQIDESLKRAKGKMGDSDLDRKLTELNDVARTQEDMINDYDRQIREIRADIANLNDIKNTLPEGCFNTPSLERP</sequence>
<keyword evidence="6" id="KW-0677">Repeat</keyword>
<dbReference type="FunFam" id="2.10.25.10:FF:000163">
    <property type="entry name" value="laminin subunit gamma-1"/>
    <property type="match status" value="1"/>
</dbReference>
<dbReference type="Proteomes" id="UP000694565">
    <property type="component" value="Unplaced"/>
</dbReference>
<dbReference type="PROSITE" id="PS51117">
    <property type="entry name" value="LAMININ_NTER"/>
    <property type="match status" value="1"/>
</dbReference>
<feature type="coiled-coil region" evidence="16">
    <location>
        <begin position="1131"/>
        <end position="1158"/>
    </location>
</feature>
<reference evidence="21" key="2">
    <citation type="submission" date="2025-09" db="UniProtKB">
        <authorList>
            <consortium name="Ensembl"/>
        </authorList>
    </citation>
    <scope>IDENTIFICATION</scope>
</reference>
<evidence type="ECO:0000256" key="12">
    <source>
        <dbReference type="ARBA" id="ARBA00023292"/>
    </source>
</evidence>
<keyword evidence="11" id="KW-0325">Glycoprotein</keyword>
<feature type="domain" description="Laminin EGF-like" evidence="18">
    <location>
        <begin position="446"/>
        <end position="495"/>
    </location>
</feature>
<dbReference type="GO" id="GO:0007634">
    <property type="term" value="P:optokinetic behavior"/>
    <property type="evidence" value="ECO:0007669"/>
    <property type="project" value="Ensembl"/>
</dbReference>
<protein>
    <recommendedName>
        <fullName evidence="14">Laminin subunit gamma-1</fullName>
    </recommendedName>
</protein>
<evidence type="ECO:0000256" key="16">
    <source>
        <dbReference type="SAM" id="Coils"/>
    </source>
</evidence>
<feature type="disulfide bond" evidence="15">
    <location>
        <begin position="937"/>
        <end position="954"/>
    </location>
</feature>
<dbReference type="InterPro" id="IPR000034">
    <property type="entry name" value="Laminin_IV"/>
</dbReference>
<evidence type="ECO:0000259" key="18">
    <source>
        <dbReference type="PROSITE" id="PS50027"/>
    </source>
</evidence>
<dbReference type="GO" id="GO:0050908">
    <property type="term" value="P:detection of light stimulus involved in visual perception"/>
    <property type="evidence" value="ECO:0007669"/>
    <property type="project" value="Ensembl"/>
</dbReference>
<evidence type="ECO:0000313" key="22">
    <source>
        <dbReference type="Proteomes" id="UP000694565"/>
    </source>
</evidence>
<dbReference type="Pfam" id="PF00055">
    <property type="entry name" value="Laminin_N"/>
    <property type="match status" value="1"/>
</dbReference>
<dbReference type="SMART" id="SM00136">
    <property type="entry name" value="LamNT"/>
    <property type="match status" value="1"/>
</dbReference>
<dbReference type="Ensembl" id="ENSCLMT00005026805.1">
    <property type="protein sequence ID" value="ENSCLMP00005025654.1"/>
    <property type="gene ID" value="ENSCLMG00005012579.1"/>
</dbReference>
<dbReference type="FunFam" id="2.10.25.10:FF:000758">
    <property type="entry name" value="Laminin subunit gamma 1"/>
    <property type="match status" value="1"/>
</dbReference>
<dbReference type="FunFam" id="2.10.25.10:FF:000067">
    <property type="entry name" value="Laminin subunit gamma 1"/>
    <property type="match status" value="2"/>
</dbReference>
<evidence type="ECO:0000256" key="10">
    <source>
        <dbReference type="ARBA" id="ARBA00023157"/>
    </source>
</evidence>
<feature type="chain" id="PRO_5034776055" description="Laminin subunit gamma-1" evidence="17">
    <location>
        <begin position="37"/>
        <end position="1605"/>
    </location>
</feature>
<dbReference type="SMART" id="SM01411">
    <property type="entry name" value="Ephrin_rec_like"/>
    <property type="match status" value="3"/>
</dbReference>
<evidence type="ECO:0000256" key="7">
    <source>
        <dbReference type="ARBA" id="ARBA00022869"/>
    </source>
</evidence>